<dbReference type="InterPro" id="IPR036938">
    <property type="entry name" value="PAP2/HPO_sf"/>
</dbReference>
<dbReference type="AlphaFoldDB" id="A0A4R8WNM0"/>
<dbReference type="Gene3D" id="1.20.144.10">
    <property type="entry name" value="Phosphatidic acid phosphatase type 2/haloperoxidase"/>
    <property type="match status" value="1"/>
</dbReference>
<keyword evidence="1" id="KW-0812">Transmembrane</keyword>
<evidence type="ECO:0000313" key="4">
    <source>
        <dbReference type="Proteomes" id="UP000298412"/>
    </source>
</evidence>
<dbReference type="PANTHER" id="PTHR14969:SF13">
    <property type="entry name" value="AT30094P"/>
    <property type="match status" value="1"/>
</dbReference>
<organism evidence="3 4">
    <name type="scientific">Cryobacterium algoritolerans</name>
    <dbReference type="NCBI Taxonomy" id="1259184"/>
    <lineage>
        <taxon>Bacteria</taxon>
        <taxon>Bacillati</taxon>
        <taxon>Actinomycetota</taxon>
        <taxon>Actinomycetes</taxon>
        <taxon>Micrococcales</taxon>
        <taxon>Microbacteriaceae</taxon>
        <taxon>Cryobacterium</taxon>
    </lineage>
</organism>
<feature type="transmembrane region" description="Helical" evidence="1">
    <location>
        <begin position="160"/>
        <end position="180"/>
    </location>
</feature>
<keyword evidence="1" id="KW-0472">Membrane</keyword>
<dbReference type="PANTHER" id="PTHR14969">
    <property type="entry name" value="SPHINGOSINE-1-PHOSPHATE PHOSPHOHYDROLASE"/>
    <property type="match status" value="1"/>
</dbReference>
<accession>A0A4R8WNM0</accession>
<dbReference type="EMBL" id="SOFP01000075">
    <property type="protein sequence ID" value="TFC10447.1"/>
    <property type="molecule type" value="Genomic_DNA"/>
</dbReference>
<name>A0A4R8WNM0_9MICO</name>
<evidence type="ECO:0000256" key="1">
    <source>
        <dbReference type="SAM" id="Phobius"/>
    </source>
</evidence>
<dbReference type="OrthoDB" id="5289372at2"/>
<dbReference type="RefSeq" id="WP_134569184.1">
    <property type="nucleotide sequence ID" value="NZ_SOFP01000075.1"/>
</dbReference>
<dbReference type="SUPFAM" id="SSF48317">
    <property type="entry name" value="Acid phosphatase/Vanadium-dependent haloperoxidase"/>
    <property type="match status" value="1"/>
</dbReference>
<reference evidence="3 4" key="1">
    <citation type="submission" date="2019-03" db="EMBL/GenBank/DDBJ databases">
        <title>Genomics of glacier-inhabiting Cryobacterium strains.</title>
        <authorList>
            <person name="Liu Q."/>
            <person name="Xin Y.-H."/>
        </authorList>
    </citation>
    <scope>NUCLEOTIDE SEQUENCE [LARGE SCALE GENOMIC DNA]</scope>
    <source>
        <strain evidence="3 4">MDT1-3</strain>
    </source>
</reference>
<feature type="transmembrane region" description="Helical" evidence="1">
    <location>
        <begin position="35"/>
        <end position="55"/>
    </location>
</feature>
<evidence type="ECO:0000259" key="2">
    <source>
        <dbReference type="SMART" id="SM00014"/>
    </source>
</evidence>
<dbReference type="Proteomes" id="UP000298412">
    <property type="component" value="Unassembled WGS sequence"/>
</dbReference>
<feature type="transmembrane region" description="Helical" evidence="1">
    <location>
        <begin position="218"/>
        <end position="235"/>
    </location>
</feature>
<dbReference type="InterPro" id="IPR000326">
    <property type="entry name" value="PAP2/HPO"/>
</dbReference>
<comment type="caution">
    <text evidence="3">The sequence shown here is derived from an EMBL/GenBank/DDBJ whole genome shotgun (WGS) entry which is preliminary data.</text>
</comment>
<gene>
    <name evidence="3" type="ORF">E3O19_15740</name>
</gene>
<feature type="transmembrane region" description="Helical" evidence="1">
    <location>
        <begin position="192"/>
        <end position="212"/>
    </location>
</feature>
<keyword evidence="4" id="KW-1185">Reference proteome</keyword>
<feature type="transmembrane region" description="Helical" evidence="1">
    <location>
        <begin position="119"/>
        <end position="140"/>
    </location>
</feature>
<feature type="transmembrane region" description="Helical" evidence="1">
    <location>
        <begin position="85"/>
        <end position="112"/>
    </location>
</feature>
<protein>
    <submittedName>
        <fullName evidence="3">Phosphatase PAP2 family protein</fullName>
    </submittedName>
</protein>
<evidence type="ECO:0000313" key="3">
    <source>
        <dbReference type="EMBL" id="TFC10447.1"/>
    </source>
</evidence>
<feature type="domain" description="Phosphatidic acid phosphatase type 2/haloperoxidase" evidence="2">
    <location>
        <begin position="117"/>
        <end position="233"/>
    </location>
</feature>
<dbReference type="SMART" id="SM00014">
    <property type="entry name" value="acidPPc"/>
    <property type="match status" value="1"/>
</dbReference>
<dbReference type="Pfam" id="PF01569">
    <property type="entry name" value="PAP2"/>
    <property type="match status" value="1"/>
</dbReference>
<keyword evidence="1" id="KW-1133">Transmembrane helix</keyword>
<proteinExistence type="predicted"/>
<sequence>MSGPAPEPSKTPRTKVYERLFVEDRIVPAATRLRLYVIAGSLILLGLASLLVLLWEVLHLDVVSTMDTTIQTWLNGSRTETLTPIMVALTVLFGPVVLPIVVLVVTLAWGIFGTHAWRPLLLGAGTLTGVVVVQIITRIVGRSRPPVDLMLNGPDTTFSFPSGHVLGACDFLLILTFVVFSRLSSPRMAVAAYVVAALLIVATALSRLYLGYHWASDVLASMALSLVILGTVIAVDTHRTARVTLGAPGSVP</sequence>
<dbReference type="CDD" id="cd03392">
    <property type="entry name" value="PAP2_like_2"/>
    <property type="match status" value="1"/>
</dbReference>